<accession>X1Q7L4</accession>
<evidence type="ECO:0000313" key="1">
    <source>
        <dbReference type="EMBL" id="GAI64228.1"/>
    </source>
</evidence>
<dbReference type="AlphaFoldDB" id="X1Q7L4"/>
<evidence type="ECO:0008006" key="2">
    <source>
        <dbReference type="Google" id="ProtNLM"/>
    </source>
</evidence>
<name>X1Q7L4_9ZZZZ</name>
<reference evidence="1" key="1">
    <citation type="journal article" date="2014" name="Front. Microbiol.">
        <title>High frequency of phylogenetically diverse reductive dehalogenase-homologous genes in deep subseafloor sedimentary metagenomes.</title>
        <authorList>
            <person name="Kawai M."/>
            <person name="Futagami T."/>
            <person name="Toyoda A."/>
            <person name="Takaki Y."/>
            <person name="Nishi S."/>
            <person name="Hori S."/>
            <person name="Arai W."/>
            <person name="Tsubouchi T."/>
            <person name="Morono Y."/>
            <person name="Uchiyama I."/>
            <person name="Ito T."/>
            <person name="Fujiyama A."/>
            <person name="Inagaki F."/>
            <person name="Takami H."/>
        </authorList>
    </citation>
    <scope>NUCLEOTIDE SEQUENCE</scope>
    <source>
        <strain evidence="1">Expedition CK06-06</strain>
    </source>
</reference>
<organism evidence="1">
    <name type="scientific">marine sediment metagenome</name>
    <dbReference type="NCBI Taxonomy" id="412755"/>
    <lineage>
        <taxon>unclassified sequences</taxon>
        <taxon>metagenomes</taxon>
        <taxon>ecological metagenomes</taxon>
    </lineage>
</organism>
<feature type="non-terminal residue" evidence="1">
    <location>
        <position position="1"/>
    </location>
</feature>
<sequence length="66" mass="7472">KSKKVRIRICPKCKKATLKTAVNVAGWLTPNIFECTSCDYIGALYIEINPKDLELTQNSDNEDQLK</sequence>
<protein>
    <recommendedName>
        <fullName evidence="2">Transposase zinc-ribbon domain-containing protein</fullName>
    </recommendedName>
</protein>
<gene>
    <name evidence="1" type="ORF">S12H4_08272</name>
</gene>
<comment type="caution">
    <text evidence="1">The sequence shown here is derived from an EMBL/GenBank/DDBJ whole genome shotgun (WGS) entry which is preliminary data.</text>
</comment>
<proteinExistence type="predicted"/>
<dbReference type="EMBL" id="BARW01003175">
    <property type="protein sequence ID" value="GAI64228.1"/>
    <property type="molecule type" value="Genomic_DNA"/>
</dbReference>